<dbReference type="PROSITE" id="PS00108">
    <property type="entry name" value="PROTEIN_KINASE_ST"/>
    <property type="match status" value="1"/>
</dbReference>
<evidence type="ECO:0000256" key="3">
    <source>
        <dbReference type="ARBA" id="ARBA00022527"/>
    </source>
</evidence>
<keyword evidence="5 12" id="KW-0808">Transferase</keyword>
<evidence type="ECO:0000259" key="18">
    <source>
        <dbReference type="PROSITE" id="PS50011"/>
    </source>
</evidence>
<evidence type="ECO:0000256" key="5">
    <source>
        <dbReference type="ARBA" id="ARBA00022679"/>
    </source>
</evidence>
<dbReference type="PANTHER" id="PTHR24353:SF111">
    <property type="match status" value="1"/>
</dbReference>
<dbReference type="PANTHER" id="PTHR24353">
    <property type="entry name" value="CYCLIC NUCLEOTIDE-DEPENDENT PROTEIN KINASE"/>
    <property type="match status" value="1"/>
</dbReference>
<dbReference type="SMART" id="SM00220">
    <property type="entry name" value="S_TKc"/>
    <property type="match status" value="1"/>
</dbReference>
<dbReference type="InterPro" id="IPR017441">
    <property type="entry name" value="Protein_kinase_ATP_BS"/>
</dbReference>
<dbReference type="InterPro" id="IPR000595">
    <property type="entry name" value="cNMP-bd_dom"/>
</dbReference>
<evidence type="ECO:0000256" key="6">
    <source>
        <dbReference type="ARBA" id="ARBA00022741"/>
    </source>
</evidence>
<organism evidence="21">
    <name type="scientific">Acyrthosiphon pisum</name>
    <name type="common">Pea aphid</name>
    <dbReference type="NCBI Taxonomy" id="7029"/>
    <lineage>
        <taxon>Eukaryota</taxon>
        <taxon>Metazoa</taxon>
        <taxon>Ecdysozoa</taxon>
        <taxon>Arthropoda</taxon>
        <taxon>Hexapoda</taxon>
        <taxon>Insecta</taxon>
        <taxon>Pterygota</taxon>
        <taxon>Neoptera</taxon>
        <taxon>Paraneoptera</taxon>
        <taxon>Hemiptera</taxon>
        <taxon>Sternorrhyncha</taxon>
        <taxon>Aphidomorpha</taxon>
        <taxon>Aphidoidea</taxon>
        <taxon>Aphididae</taxon>
        <taxon>Macrosiphini</taxon>
        <taxon>Acyrthosiphon</taxon>
    </lineage>
</organism>
<dbReference type="FunFam" id="2.60.120.10:FF:000035">
    <property type="entry name" value="cGMP-dependent protein kinase"/>
    <property type="match status" value="1"/>
</dbReference>
<dbReference type="PROSITE" id="PS00888">
    <property type="entry name" value="CNMP_BINDING_1"/>
    <property type="match status" value="2"/>
</dbReference>
<dbReference type="Gene3D" id="2.60.120.10">
    <property type="entry name" value="Jelly Rolls"/>
    <property type="match status" value="2"/>
</dbReference>
<dbReference type="PROSITE" id="PS00107">
    <property type="entry name" value="PROTEIN_KINASE_ATP"/>
    <property type="match status" value="1"/>
</dbReference>
<dbReference type="GO" id="GO:0030553">
    <property type="term" value="F:cGMP binding"/>
    <property type="evidence" value="ECO:0007669"/>
    <property type="project" value="UniProtKB-KW"/>
</dbReference>
<feature type="coiled-coil region" evidence="16">
    <location>
        <begin position="81"/>
        <end position="112"/>
    </location>
</feature>
<proteinExistence type="evidence at transcript level"/>
<dbReference type="InterPro" id="IPR008271">
    <property type="entry name" value="Ser/Thr_kinase_AS"/>
</dbReference>
<keyword evidence="16" id="KW-0175">Coiled coil</keyword>
<dbReference type="InterPro" id="IPR000961">
    <property type="entry name" value="AGC-kinase_C"/>
</dbReference>
<feature type="domain" description="Protein kinase" evidence="18">
    <location>
        <begin position="472"/>
        <end position="724"/>
    </location>
</feature>
<name>H6V8U6_ACYPI</name>
<comment type="catalytic activity">
    <reaction evidence="11">
        <text>L-seryl-[protein] + ATP = O-phospho-L-seryl-[protein] + ADP + H(+)</text>
        <dbReference type="Rhea" id="RHEA:17989"/>
        <dbReference type="Rhea" id="RHEA-COMP:9863"/>
        <dbReference type="Rhea" id="RHEA-COMP:11604"/>
        <dbReference type="ChEBI" id="CHEBI:15378"/>
        <dbReference type="ChEBI" id="CHEBI:29999"/>
        <dbReference type="ChEBI" id="CHEBI:30616"/>
        <dbReference type="ChEBI" id="CHEBI:83421"/>
        <dbReference type="ChEBI" id="CHEBI:456216"/>
        <dbReference type="EC" id="2.7.11.12"/>
    </reaction>
</comment>
<evidence type="ECO:0000256" key="14">
    <source>
        <dbReference type="PIRSR" id="PIRSR000559-2"/>
    </source>
</evidence>
<dbReference type="InterPro" id="IPR014710">
    <property type="entry name" value="RmlC-like_jellyroll"/>
</dbReference>
<keyword evidence="7 12" id="KW-0418">Kinase</keyword>
<dbReference type="GO" id="GO:0005737">
    <property type="term" value="C:cytoplasm"/>
    <property type="evidence" value="ECO:0007669"/>
    <property type="project" value="UniProtKB-ARBA"/>
</dbReference>
<dbReference type="InterPro" id="IPR002374">
    <property type="entry name" value="cGMP_dep_kinase"/>
</dbReference>
<dbReference type="FunFam" id="2.60.120.10:FF:000064">
    <property type="entry name" value="cGMP-dependent protein kinase, isozyme"/>
    <property type="match status" value="1"/>
</dbReference>
<protein>
    <recommendedName>
        <fullName evidence="2 12">cGMP-dependent protein kinase</fullName>
        <ecNumber evidence="2 12">2.7.11.12</ecNumber>
    </recommendedName>
</protein>
<evidence type="ECO:0000256" key="13">
    <source>
        <dbReference type="PIRSR" id="PIRSR000559-1"/>
    </source>
</evidence>
<dbReference type="SUPFAM" id="SSF51206">
    <property type="entry name" value="cAMP-binding domain-like"/>
    <property type="match status" value="2"/>
</dbReference>
<feature type="domain" description="Cyclic nucleotide-binding" evidence="19">
    <location>
        <begin position="214"/>
        <end position="329"/>
    </location>
</feature>
<dbReference type="InterPro" id="IPR035014">
    <property type="entry name" value="STKc_cGK"/>
</dbReference>
<dbReference type="GO" id="GO:0004692">
    <property type="term" value="F:cGMP-dependent protein kinase activity"/>
    <property type="evidence" value="ECO:0007669"/>
    <property type="project" value="UniProtKB-EC"/>
</dbReference>
<evidence type="ECO:0000256" key="4">
    <source>
        <dbReference type="ARBA" id="ARBA00022535"/>
    </source>
</evidence>
<dbReference type="InterPro" id="IPR031831">
    <property type="entry name" value="PKcGMP_CC"/>
</dbReference>
<dbReference type="PROSITE" id="PS50042">
    <property type="entry name" value="CNMP_BINDING_3"/>
    <property type="match status" value="2"/>
</dbReference>
<keyword evidence="9 12" id="KW-0142">cGMP-binding</keyword>
<keyword evidence="3 12" id="KW-0723">Serine/threonine-protein kinase</keyword>
<evidence type="ECO:0000256" key="16">
    <source>
        <dbReference type="SAM" id="Coils"/>
    </source>
</evidence>
<dbReference type="SMART" id="SM00133">
    <property type="entry name" value="S_TK_X"/>
    <property type="match status" value="1"/>
</dbReference>
<dbReference type="Gene3D" id="3.30.200.20">
    <property type="entry name" value="Phosphorylase Kinase, domain 1"/>
    <property type="match status" value="1"/>
</dbReference>
<dbReference type="CDD" id="cd00038">
    <property type="entry name" value="CAP_ED"/>
    <property type="match status" value="2"/>
</dbReference>
<evidence type="ECO:0000256" key="8">
    <source>
        <dbReference type="ARBA" id="ARBA00022840"/>
    </source>
</evidence>
<reference evidence="21" key="1">
    <citation type="journal article" date="2013" name="PLoS ONE">
        <title>Environment Exploration and Colonization Behavior of the Pea Aphid Associated with the Expression of the foraging Gene.</title>
        <authorList>
            <person name="Tares S."/>
            <person name="Arthaud L."/>
            <person name="Amichot M."/>
            <person name="Robichon A."/>
        </authorList>
    </citation>
    <scope>NUCLEOTIDE SEQUENCE</scope>
    <source>
        <strain evidence="21">YR2</strain>
    </source>
</reference>
<accession>H6V8U6</accession>
<evidence type="ECO:0000256" key="12">
    <source>
        <dbReference type="PIRNR" id="PIRNR000559"/>
    </source>
</evidence>
<keyword evidence="6 12" id="KW-0547">Nucleotide-binding</keyword>
<feature type="active site" description="Proton acceptor" evidence="13">
    <location>
        <position position="596"/>
    </location>
</feature>
<dbReference type="GO" id="GO:0106310">
    <property type="term" value="F:protein serine kinase activity"/>
    <property type="evidence" value="ECO:0007669"/>
    <property type="project" value="RHEA"/>
</dbReference>
<dbReference type="Gene3D" id="1.10.510.10">
    <property type="entry name" value="Transferase(Phosphotransferase) domain 1"/>
    <property type="match status" value="1"/>
</dbReference>
<dbReference type="Pfam" id="PF00069">
    <property type="entry name" value="Pkinase"/>
    <property type="match status" value="1"/>
</dbReference>
<feature type="binding site" evidence="14">
    <location>
        <begin position="478"/>
        <end position="486"/>
    </location>
    <ligand>
        <name>ATP</name>
        <dbReference type="ChEBI" id="CHEBI:30616"/>
    </ligand>
</feature>
<dbReference type="SUPFAM" id="SSF56112">
    <property type="entry name" value="Protein kinase-like (PK-like)"/>
    <property type="match status" value="1"/>
</dbReference>
<evidence type="ECO:0000256" key="10">
    <source>
        <dbReference type="ARBA" id="ARBA00047298"/>
    </source>
</evidence>
<keyword evidence="8 12" id="KW-0067">ATP-binding</keyword>
<feature type="domain" description="Cyclic nucleotide-binding" evidence="19">
    <location>
        <begin position="332"/>
        <end position="451"/>
    </location>
</feature>
<dbReference type="SMART" id="SM00100">
    <property type="entry name" value="cNMP"/>
    <property type="match status" value="2"/>
</dbReference>
<evidence type="ECO:0000256" key="11">
    <source>
        <dbReference type="ARBA" id="ARBA00047462"/>
    </source>
</evidence>
<dbReference type="PROSITE" id="PS00889">
    <property type="entry name" value="CNMP_BINDING_2"/>
    <property type="match status" value="2"/>
</dbReference>
<dbReference type="EMBL" id="JN812212">
    <property type="protein sequence ID" value="AFA55181.1"/>
    <property type="molecule type" value="mRNA"/>
</dbReference>
<dbReference type="PRINTS" id="PR00104">
    <property type="entry name" value="CGMPKINASE"/>
</dbReference>
<evidence type="ECO:0000256" key="2">
    <source>
        <dbReference type="ARBA" id="ARBA00012428"/>
    </source>
</evidence>
<dbReference type="CDD" id="cd05572">
    <property type="entry name" value="STKc_cGK"/>
    <property type="match status" value="1"/>
</dbReference>
<comment type="similarity">
    <text evidence="1 12">Belongs to the protein kinase superfamily. AGC Ser/Thr protein kinase family. cGMP subfamily.</text>
</comment>
<dbReference type="InterPro" id="IPR000719">
    <property type="entry name" value="Prot_kinase_dom"/>
</dbReference>
<dbReference type="InterPro" id="IPR018488">
    <property type="entry name" value="cNMP-bd_CS"/>
</dbReference>
<dbReference type="Pfam" id="PF00027">
    <property type="entry name" value="cNMP_binding"/>
    <property type="match status" value="2"/>
</dbReference>
<dbReference type="PROSITE" id="PS50011">
    <property type="entry name" value="PROTEIN_KINASE_DOM"/>
    <property type="match status" value="1"/>
</dbReference>
<dbReference type="EC" id="2.7.11.12" evidence="2 12"/>
<evidence type="ECO:0000256" key="1">
    <source>
        <dbReference type="ARBA" id="ARBA00006352"/>
    </source>
</evidence>
<dbReference type="InterPro" id="IPR011009">
    <property type="entry name" value="Kinase-like_dom_sf"/>
</dbReference>
<sequence length="776" mass="87970">MRLCFGQWCIPWPGRNRTTTITGVPTTDALPLPEDYDYDNDSVSSAVDVLYAAEEPMTRALQPSDSSSSADMAASVDAQDLKTLLEAKDTLIRNLETLLQARNNEIQELRSHLDMFQSVFPFSNPVSPTSTLHHPHHVVAAPVHQQQSQNLVAKSLTSLLDGIARPRKQRAQGISAEPQSLSTIQELSQKKFPTYPKNDRSRELIKGAILDNDFMKNLESTQIREIVDCMYPVEYASDSIIIKEGDVGSIVYVMEEGRVEVSRENKYLSTMTSGKVFGELAILYNCKRTATIKAATDCKLWAIERQCFQTIMMRTGLIRQTEYTDFLKSVPIFKDLPEETLIKISDVLEETFYNAGDYIIRQGARGDTFFIINKGKVKVTIKQSNNAEDKYIRTLQKGDFFGEKALQGDDLRTANIIACDPDGVSCLVIDRETFNQLIAGLDEIRTRYKDDDVLGRMSSTNKEFQNLKLSDLQVLATLGVGGFGRVELVQVNSDTSRSFALKQMKKSQIVETRQQQHIMSEKEIMGEANCEFIVKLFKTFKDQKYLYMLMESCLGGELWTILRDKGHFDDSTTRFYTGCVVEAFDYLHSRNIIYRDLKPENLLLDITGYVKLVDFGFAKKLHNGRKTWTFCGTPEYVAPEVILNRGHDISADYWSLGVLMFELLTGTPPFTGADPMKTYNIILKGIDAIEFPRNITRNARVLIKKLCRDNPAERLTEVQKHKWFDGFNWEGLRNRTLTPPILPKVRSAIDTSNFDNYPPDADSPPPDDNSGWDVNF</sequence>
<feature type="domain" description="AGC-kinase C-terminal" evidence="20">
    <location>
        <begin position="725"/>
        <end position="776"/>
    </location>
</feature>
<dbReference type="FunFam" id="1.10.510.10:FF:000210">
    <property type="entry name" value="Non-specific serine/threonine protein kinase"/>
    <property type="match status" value="1"/>
</dbReference>
<dbReference type="GO" id="GO:0005524">
    <property type="term" value="F:ATP binding"/>
    <property type="evidence" value="ECO:0007669"/>
    <property type="project" value="UniProtKB-UniRule"/>
</dbReference>
<evidence type="ECO:0000256" key="7">
    <source>
        <dbReference type="ARBA" id="ARBA00022777"/>
    </source>
</evidence>
<keyword evidence="4 12" id="KW-0140">cGMP</keyword>
<comment type="catalytic activity">
    <reaction evidence="10 12">
        <text>L-threonyl-[protein] + ATP = O-phospho-L-threonyl-[protein] + ADP + H(+)</text>
        <dbReference type="Rhea" id="RHEA:46608"/>
        <dbReference type="Rhea" id="RHEA-COMP:11060"/>
        <dbReference type="Rhea" id="RHEA-COMP:11605"/>
        <dbReference type="ChEBI" id="CHEBI:15378"/>
        <dbReference type="ChEBI" id="CHEBI:30013"/>
        <dbReference type="ChEBI" id="CHEBI:30616"/>
        <dbReference type="ChEBI" id="CHEBI:61977"/>
        <dbReference type="ChEBI" id="CHEBI:456216"/>
        <dbReference type="EC" id="2.7.11.12"/>
    </reaction>
</comment>
<dbReference type="PROSITE" id="PS51285">
    <property type="entry name" value="AGC_KINASE_CTER"/>
    <property type="match status" value="1"/>
</dbReference>
<dbReference type="Gene3D" id="1.20.5.490">
    <property type="entry name" value="Single helix bin"/>
    <property type="match status" value="1"/>
</dbReference>
<evidence type="ECO:0000259" key="20">
    <source>
        <dbReference type="PROSITE" id="PS51285"/>
    </source>
</evidence>
<dbReference type="AlphaFoldDB" id="H6V8U6"/>
<dbReference type="CDD" id="cd12085">
    <property type="entry name" value="DD_cGKI-alpha"/>
    <property type="match status" value="1"/>
</dbReference>
<evidence type="ECO:0000256" key="15">
    <source>
        <dbReference type="PROSITE-ProRule" id="PRU10141"/>
    </source>
</evidence>
<dbReference type="PIRSF" id="PIRSF000559">
    <property type="entry name" value="cGMP-dep_kinase"/>
    <property type="match status" value="1"/>
</dbReference>
<feature type="binding site" evidence="14 15">
    <location>
        <position position="502"/>
    </location>
    <ligand>
        <name>ATP</name>
        <dbReference type="ChEBI" id="CHEBI:30616"/>
    </ligand>
</feature>
<evidence type="ECO:0000256" key="17">
    <source>
        <dbReference type="SAM" id="MobiDB-lite"/>
    </source>
</evidence>
<evidence type="ECO:0000259" key="19">
    <source>
        <dbReference type="PROSITE" id="PS50042"/>
    </source>
</evidence>
<dbReference type="InterPro" id="IPR018490">
    <property type="entry name" value="cNMP-bd_dom_sf"/>
</dbReference>
<dbReference type="OrthoDB" id="63267at2759"/>
<feature type="region of interest" description="Disordered" evidence="17">
    <location>
        <begin position="750"/>
        <end position="776"/>
    </location>
</feature>
<evidence type="ECO:0000256" key="9">
    <source>
        <dbReference type="ARBA" id="ARBA00022992"/>
    </source>
</evidence>
<evidence type="ECO:0000313" key="21">
    <source>
        <dbReference type="EMBL" id="AFA55181.1"/>
    </source>
</evidence>
<dbReference type="Pfam" id="PF16808">
    <property type="entry name" value="PKcGMP_CC"/>
    <property type="match status" value="1"/>
</dbReference>